<dbReference type="HOGENOM" id="CLU_2138327_0_0_1"/>
<name>A0BPB0_PARTE</name>
<organism evidence="1 2">
    <name type="scientific">Paramecium tetraurelia</name>
    <dbReference type="NCBI Taxonomy" id="5888"/>
    <lineage>
        <taxon>Eukaryota</taxon>
        <taxon>Sar</taxon>
        <taxon>Alveolata</taxon>
        <taxon>Ciliophora</taxon>
        <taxon>Intramacronucleata</taxon>
        <taxon>Oligohymenophorea</taxon>
        <taxon>Peniculida</taxon>
        <taxon>Parameciidae</taxon>
        <taxon>Paramecium</taxon>
    </lineage>
</organism>
<keyword evidence="2" id="KW-1185">Reference proteome</keyword>
<dbReference type="InParanoid" id="A0BPB0"/>
<dbReference type="GeneID" id="5013559"/>
<dbReference type="AlphaFoldDB" id="A0BPB0"/>
<dbReference type="RefSeq" id="XP_001427775.1">
    <property type="nucleotide sequence ID" value="XM_001427738.1"/>
</dbReference>
<dbReference type="KEGG" id="ptm:GSPATT00005126001"/>
<dbReference type="EMBL" id="CT868008">
    <property type="protein sequence ID" value="CAK60377.1"/>
    <property type="molecule type" value="Genomic_DNA"/>
</dbReference>
<protein>
    <submittedName>
        <fullName evidence="1">Uncharacterized protein</fullName>
    </submittedName>
</protein>
<accession>A0BPB0</accession>
<dbReference type="Proteomes" id="UP000000600">
    <property type="component" value="Unassembled WGS sequence"/>
</dbReference>
<reference evidence="1 2" key="1">
    <citation type="journal article" date="2006" name="Nature">
        <title>Global trends of whole-genome duplications revealed by the ciliate Paramecium tetraurelia.</title>
        <authorList>
            <consortium name="Genoscope"/>
            <person name="Aury J.-M."/>
            <person name="Jaillon O."/>
            <person name="Duret L."/>
            <person name="Noel B."/>
            <person name="Jubin C."/>
            <person name="Porcel B.M."/>
            <person name="Segurens B."/>
            <person name="Daubin V."/>
            <person name="Anthouard V."/>
            <person name="Aiach N."/>
            <person name="Arnaiz O."/>
            <person name="Billaut A."/>
            <person name="Beisson J."/>
            <person name="Blanc I."/>
            <person name="Bouhouche K."/>
            <person name="Camara F."/>
            <person name="Duharcourt S."/>
            <person name="Guigo R."/>
            <person name="Gogendeau D."/>
            <person name="Katinka M."/>
            <person name="Keller A.-M."/>
            <person name="Kissmehl R."/>
            <person name="Klotz C."/>
            <person name="Koll F."/>
            <person name="Le Moue A."/>
            <person name="Lepere C."/>
            <person name="Malinsky S."/>
            <person name="Nowacki M."/>
            <person name="Nowak J.K."/>
            <person name="Plattner H."/>
            <person name="Poulain J."/>
            <person name="Ruiz F."/>
            <person name="Serrano V."/>
            <person name="Zagulski M."/>
            <person name="Dessen P."/>
            <person name="Betermier M."/>
            <person name="Weissenbach J."/>
            <person name="Scarpelli C."/>
            <person name="Schachter V."/>
            <person name="Sperling L."/>
            <person name="Meyer E."/>
            <person name="Cohen J."/>
            <person name="Wincker P."/>
        </authorList>
    </citation>
    <scope>NUCLEOTIDE SEQUENCE [LARGE SCALE GENOMIC DNA]</scope>
    <source>
        <strain evidence="1 2">Stock d4-2</strain>
    </source>
</reference>
<evidence type="ECO:0000313" key="1">
    <source>
        <dbReference type="EMBL" id="CAK60377.1"/>
    </source>
</evidence>
<proteinExistence type="predicted"/>
<dbReference type="OrthoDB" id="286690at2759"/>
<evidence type="ECO:0000313" key="2">
    <source>
        <dbReference type="Proteomes" id="UP000000600"/>
    </source>
</evidence>
<sequence>MIHGPNSQFSGAFTIGKRYECAIYQTNPNPGPNHYSVNPIDKPTGYKFSKSNRKPLYQASVAPDPGTYDSKLQAIISITQLGNHTSHILSQIYQSKGDISQRNRDWPGIIQFI</sequence>
<gene>
    <name evidence="1" type="ORF">GSPATT00005126001</name>
</gene>